<dbReference type="InterPro" id="IPR011704">
    <property type="entry name" value="ATPase_dyneun-rel_AAA"/>
</dbReference>
<proteinExistence type="predicted"/>
<feature type="domain" description="ATPase dynein-related AAA" evidence="1">
    <location>
        <begin position="85"/>
        <end position="224"/>
    </location>
</feature>
<dbReference type="GO" id="GO:0016887">
    <property type="term" value="F:ATP hydrolysis activity"/>
    <property type="evidence" value="ECO:0007669"/>
    <property type="project" value="InterPro"/>
</dbReference>
<dbReference type="Pfam" id="PF07728">
    <property type="entry name" value="AAA_5"/>
    <property type="match status" value="1"/>
</dbReference>
<dbReference type="EMBL" id="BNBI01000011">
    <property type="protein sequence ID" value="GHF19547.1"/>
    <property type="molecule type" value="Genomic_DNA"/>
</dbReference>
<dbReference type="GO" id="GO:0005524">
    <property type="term" value="F:ATP binding"/>
    <property type="evidence" value="ECO:0007669"/>
    <property type="project" value="InterPro"/>
</dbReference>
<dbReference type="Proteomes" id="UP000630718">
    <property type="component" value="Unassembled WGS sequence"/>
</dbReference>
<evidence type="ECO:0000313" key="2">
    <source>
        <dbReference type="EMBL" id="GHF19547.1"/>
    </source>
</evidence>
<reference evidence="2" key="1">
    <citation type="journal article" date="2014" name="Int. J. Syst. Evol. Microbiol.">
        <title>Complete genome sequence of Corynebacterium casei LMG S-19264T (=DSM 44701T), isolated from a smear-ripened cheese.</title>
        <authorList>
            <consortium name="US DOE Joint Genome Institute (JGI-PGF)"/>
            <person name="Walter F."/>
            <person name="Albersmeier A."/>
            <person name="Kalinowski J."/>
            <person name="Ruckert C."/>
        </authorList>
    </citation>
    <scope>NUCLEOTIDE SEQUENCE</scope>
    <source>
        <strain evidence="2">JCM 4477</strain>
    </source>
</reference>
<dbReference type="Gene3D" id="3.40.50.300">
    <property type="entry name" value="P-loop containing nucleotide triphosphate hydrolases"/>
    <property type="match status" value="1"/>
</dbReference>
<gene>
    <name evidence="2" type="ORF">GCM10018772_51090</name>
</gene>
<dbReference type="AlphaFoldDB" id="A0A919AP79"/>
<accession>A0A919AP79</accession>
<comment type="caution">
    <text evidence="2">The sequence shown here is derived from an EMBL/GenBank/DDBJ whole genome shotgun (WGS) entry which is preliminary data.</text>
</comment>
<dbReference type="RefSeq" id="WP_190206730.1">
    <property type="nucleotide sequence ID" value="NZ_BNBI01000011.1"/>
</dbReference>
<keyword evidence="3" id="KW-1185">Reference proteome</keyword>
<organism evidence="2 3">
    <name type="scientific">Streptomyces fumanus</name>
    <dbReference type="NCBI Taxonomy" id="67302"/>
    <lineage>
        <taxon>Bacteria</taxon>
        <taxon>Bacillati</taxon>
        <taxon>Actinomycetota</taxon>
        <taxon>Actinomycetes</taxon>
        <taxon>Kitasatosporales</taxon>
        <taxon>Streptomycetaceae</taxon>
        <taxon>Streptomyces</taxon>
    </lineage>
</organism>
<sequence>MTDQQMTAPTFSDDCIRIMELLGERNNVLLSGPPATGKSRLLAELKHAFRGEGGGNASIYQPDEDILLPSVGAVPDWLPSPDRTDRRVFSTAFDQSTHQRDVLRGLVPRIVQEGEPLGFTVSRGILYRAAEHALKGDGASLLIIDEINRGPAVAVFGASIVALESDKRLDVDGLPRKSTQTFELLGDDGQMVDYALPRHLYIVGAMNQADASVAPLDVAFQRRFVPHQLNPDEAVLRTYFELVGSPVAQPDATLPEQPTDHRDVYAALVRAWRKVNERLTLGRGAAYQMGHGALMHAVAPTDKEMALRYAADCWRLLRAHIDEVFFGDLQGVAETISAGAPGSPFSLTSVTFAEQPVLQLSPAGELRQDQVYPALKAIAESP</sequence>
<reference evidence="2" key="2">
    <citation type="submission" date="2020-09" db="EMBL/GenBank/DDBJ databases">
        <authorList>
            <person name="Sun Q."/>
            <person name="Ohkuma M."/>
        </authorList>
    </citation>
    <scope>NUCLEOTIDE SEQUENCE</scope>
    <source>
        <strain evidence="2">JCM 4477</strain>
    </source>
</reference>
<dbReference type="InterPro" id="IPR027417">
    <property type="entry name" value="P-loop_NTPase"/>
</dbReference>
<dbReference type="InterPro" id="IPR052934">
    <property type="entry name" value="Methyl-DNA_Rec/Restrict_Enz"/>
</dbReference>
<dbReference type="PANTHER" id="PTHR37291:SF1">
    <property type="entry name" value="TYPE IV METHYL-DIRECTED RESTRICTION ENZYME ECOKMCRB SUBUNIT"/>
    <property type="match status" value="1"/>
</dbReference>
<dbReference type="SUPFAM" id="SSF52540">
    <property type="entry name" value="P-loop containing nucleoside triphosphate hydrolases"/>
    <property type="match status" value="1"/>
</dbReference>
<evidence type="ECO:0000313" key="3">
    <source>
        <dbReference type="Proteomes" id="UP000630718"/>
    </source>
</evidence>
<dbReference type="PANTHER" id="PTHR37291">
    <property type="entry name" value="5-METHYLCYTOSINE-SPECIFIC RESTRICTION ENZYME B"/>
    <property type="match status" value="1"/>
</dbReference>
<name>A0A919AP79_9ACTN</name>
<evidence type="ECO:0000259" key="1">
    <source>
        <dbReference type="Pfam" id="PF07728"/>
    </source>
</evidence>
<protein>
    <recommendedName>
        <fullName evidence="1">ATPase dynein-related AAA domain-containing protein</fullName>
    </recommendedName>
</protein>